<dbReference type="AlphaFoldDB" id="A0A8D0DV98"/>
<proteinExistence type="predicted"/>
<evidence type="ECO:0000313" key="2">
    <source>
        <dbReference type="Proteomes" id="UP000694421"/>
    </source>
</evidence>
<sequence>MSTHLQWILVGNCLSFLIKRNKQNYSTESTNLKALGPAADCYVPLWCLYGGIATCICGNPTIAPLYLP</sequence>
<keyword evidence="2" id="KW-1185">Reference proteome</keyword>
<evidence type="ECO:0000313" key="1">
    <source>
        <dbReference type="Ensembl" id="ENSSMRP00000022317.1"/>
    </source>
</evidence>
<protein>
    <submittedName>
        <fullName evidence="1">Uncharacterized protein</fullName>
    </submittedName>
</protein>
<organism evidence="1 2">
    <name type="scientific">Salvator merianae</name>
    <name type="common">Argentine black and white tegu</name>
    <name type="synonym">Tupinambis merianae</name>
    <dbReference type="NCBI Taxonomy" id="96440"/>
    <lineage>
        <taxon>Eukaryota</taxon>
        <taxon>Metazoa</taxon>
        <taxon>Chordata</taxon>
        <taxon>Craniata</taxon>
        <taxon>Vertebrata</taxon>
        <taxon>Euteleostomi</taxon>
        <taxon>Lepidosauria</taxon>
        <taxon>Squamata</taxon>
        <taxon>Bifurcata</taxon>
        <taxon>Unidentata</taxon>
        <taxon>Episquamata</taxon>
        <taxon>Laterata</taxon>
        <taxon>Teiioidea</taxon>
        <taxon>Teiidae</taxon>
        <taxon>Salvator</taxon>
    </lineage>
</organism>
<dbReference type="Gene3D" id="3.30.390.110">
    <property type="match status" value="1"/>
</dbReference>
<reference evidence="1" key="2">
    <citation type="submission" date="2025-09" db="UniProtKB">
        <authorList>
            <consortium name="Ensembl"/>
        </authorList>
    </citation>
    <scope>IDENTIFICATION</scope>
</reference>
<dbReference type="Proteomes" id="UP000694421">
    <property type="component" value="Unplaced"/>
</dbReference>
<accession>A0A8D0DV98</accession>
<reference evidence="1" key="1">
    <citation type="submission" date="2025-08" db="UniProtKB">
        <authorList>
            <consortium name="Ensembl"/>
        </authorList>
    </citation>
    <scope>IDENTIFICATION</scope>
</reference>
<name>A0A8D0DV98_SALMN</name>
<dbReference type="Ensembl" id="ENSSMRT00000026100.1">
    <property type="protein sequence ID" value="ENSSMRP00000022317.1"/>
    <property type="gene ID" value="ENSSMRG00000017344.1"/>
</dbReference>